<dbReference type="RefSeq" id="WP_286277239.1">
    <property type="nucleotide sequence ID" value="NZ_AP027731.1"/>
</dbReference>
<dbReference type="Gene3D" id="3.40.430.10">
    <property type="entry name" value="Dihydrofolate Reductase, subunit A"/>
    <property type="match status" value="1"/>
</dbReference>
<evidence type="ECO:0000259" key="2">
    <source>
        <dbReference type="Pfam" id="PF01872"/>
    </source>
</evidence>
<feature type="domain" description="Bacterial bifunctional deaminase-reductase C-terminal" evidence="2">
    <location>
        <begin position="7"/>
        <end position="165"/>
    </location>
</feature>
<evidence type="ECO:0000313" key="3">
    <source>
        <dbReference type="EMBL" id="BDZ47302.1"/>
    </source>
</evidence>
<sequence>MSRIYVANHITLDGVIQGLGRPDEDVRDCFTAGGWATPRVDAALSAALGQRVQQAGGMRLLLGRRSYEGMLGYWNTQDSPFKDGLNNAEKFVASRSARSVPWPNTTLLSGEVGAAVADLKRRPGPDLCVMGSADLLQTLLDEQLVDELLLFVHPLVLGSGRRMYAKSPTPHPAEQHVDADGRHDRALSGDRGSMRRGAPAAAPMARLPSCRGPEPASPQVGGTLAG</sequence>
<keyword evidence="4" id="KW-1185">Reference proteome</keyword>
<protein>
    <submittedName>
        <fullName evidence="3">Deaminase reductase</fullName>
    </submittedName>
</protein>
<accession>A0ABM8GG18</accession>
<dbReference type="InterPro" id="IPR002734">
    <property type="entry name" value="RibDG_C"/>
</dbReference>
<feature type="compositionally biased region" description="Basic and acidic residues" evidence="1">
    <location>
        <begin position="173"/>
        <end position="188"/>
    </location>
</feature>
<name>A0ABM8GG18_9MICO</name>
<evidence type="ECO:0000256" key="1">
    <source>
        <dbReference type="SAM" id="MobiDB-lite"/>
    </source>
</evidence>
<feature type="compositionally biased region" description="Low complexity" evidence="1">
    <location>
        <begin position="195"/>
        <end position="206"/>
    </location>
</feature>
<dbReference type="Proteomes" id="UP001321498">
    <property type="component" value="Chromosome"/>
</dbReference>
<dbReference type="Pfam" id="PF01872">
    <property type="entry name" value="RibD_C"/>
    <property type="match status" value="1"/>
</dbReference>
<evidence type="ECO:0000313" key="4">
    <source>
        <dbReference type="Proteomes" id="UP001321498"/>
    </source>
</evidence>
<feature type="region of interest" description="Disordered" evidence="1">
    <location>
        <begin position="166"/>
        <end position="226"/>
    </location>
</feature>
<gene>
    <name evidence="3" type="ORF">GCM10025866_32110</name>
</gene>
<dbReference type="EMBL" id="AP027731">
    <property type="protein sequence ID" value="BDZ47302.1"/>
    <property type="molecule type" value="Genomic_DNA"/>
</dbReference>
<proteinExistence type="predicted"/>
<dbReference type="InterPro" id="IPR024072">
    <property type="entry name" value="DHFR-like_dom_sf"/>
</dbReference>
<reference evidence="4" key="1">
    <citation type="journal article" date="2019" name="Int. J. Syst. Evol. Microbiol.">
        <title>The Global Catalogue of Microorganisms (GCM) 10K type strain sequencing project: providing services to taxonomists for standard genome sequencing and annotation.</title>
        <authorList>
            <consortium name="The Broad Institute Genomics Platform"/>
            <consortium name="The Broad Institute Genome Sequencing Center for Infectious Disease"/>
            <person name="Wu L."/>
            <person name="Ma J."/>
        </authorList>
    </citation>
    <scope>NUCLEOTIDE SEQUENCE [LARGE SCALE GENOMIC DNA]</scope>
    <source>
        <strain evidence="4">NBRC 108725</strain>
    </source>
</reference>
<organism evidence="3 4">
    <name type="scientific">Naasia aerilata</name>
    <dbReference type="NCBI Taxonomy" id="1162966"/>
    <lineage>
        <taxon>Bacteria</taxon>
        <taxon>Bacillati</taxon>
        <taxon>Actinomycetota</taxon>
        <taxon>Actinomycetes</taxon>
        <taxon>Micrococcales</taxon>
        <taxon>Microbacteriaceae</taxon>
        <taxon>Naasia</taxon>
    </lineage>
</organism>
<dbReference type="SUPFAM" id="SSF53597">
    <property type="entry name" value="Dihydrofolate reductase-like"/>
    <property type="match status" value="1"/>
</dbReference>